<dbReference type="EMBL" id="BAABJA010000005">
    <property type="protein sequence ID" value="GAA4663248.1"/>
    <property type="molecule type" value="Genomic_DNA"/>
</dbReference>
<sequence length="464" mass="50986">MLNKVLTNLDENLEESLERLFSFLRFQSISTDSAYKDECRRAADWLVEDLKTIGFEASRRDTPGHPMVVGHHPGPSDDCFHVLFYGHYDVQPVDPLNLWEDDPFTPSLKERAGEKVICARGASDDKGQLMTFIEACRAYKKETGQLPVKVTILCEGEEESSSPSLVPFLKANKDELKADCALVCDTAMWDADTPSICVALRGMMSEEIIITAANRDLHSGAFGGVAANPIRILAKVLAGLHDENNRVTLPGFYDGVEETPPHILQSWNALNCTAEDLLGPIGLSIPSGEKGRSVLELMWARPTMEINGISGGYEGEGMKTVIASQASAKISCRLVHKQDPEKIRQALRDYVRSSIPADCTVEFKKHGSSPAIQLSYDSPFIEVAKDALSQEWGFSAVLVAMGGSIPIVADFQSILDMETLLVGFALTDDRMHSPNEKYNLKSFHKGQRSWARILAALANRGVNG</sequence>
<dbReference type="EMBL" id="BAABJA010000005">
    <property type="protein sequence ID" value="GAA4663256.1"/>
    <property type="molecule type" value="Genomic_DNA"/>
</dbReference>
<protein>
    <submittedName>
        <fullName evidence="6">M20/M25/M40 family metallo-hydrolase</fullName>
    </submittedName>
</protein>
<comment type="caution">
    <text evidence="6">The sequence shown here is derived from an EMBL/GenBank/DDBJ whole genome shotgun (WGS) entry which is preliminary data.</text>
</comment>
<reference evidence="7" key="2">
    <citation type="journal article" date="2019" name="Int. J. Syst. Evol. Microbiol.">
        <title>The Global Catalogue of Microorganisms (GCM) 10K type strain sequencing project: providing services to taxonomists for standard genome sequencing and annotation.</title>
        <authorList>
            <consortium name="The Broad Institute Genomics Platform"/>
            <consortium name="The Broad Institute Genome Sequencing Center for Infectious Disease"/>
            <person name="Wu L."/>
            <person name="Ma J."/>
        </authorList>
    </citation>
    <scope>NUCLEOTIDE SEQUENCE [LARGE SCALE GENOMIC DNA]</scope>
    <source>
        <strain evidence="7">JCM 17714</strain>
    </source>
</reference>
<dbReference type="RefSeq" id="WP_345118968.1">
    <property type="nucleotide sequence ID" value="NZ_BAABJA010000005.1"/>
</dbReference>
<evidence type="ECO:0000256" key="1">
    <source>
        <dbReference type="ARBA" id="ARBA00022670"/>
    </source>
</evidence>
<dbReference type="PANTHER" id="PTHR43270">
    <property type="entry name" value="BETA-ALA-HIS DIPEPTIDASE"/>
    <property type="match status" value="1"/>
</dbReference>
<dbReference type="InterPro" id="IPR051458">
    <property type="entry name" value="Cyt/Met_Dipeptidase"/>
</dbReference>
<dbReference type="PANTHER" id="PTHR43270:SF12">
    <property type="entry name" value="SUCCINYL-DIAMINOPIMELATE DESUCCINYLASE"/>
    <property type="match status" value="1"/>
</dbReference>
<organism evidence="6 7">
    <name type="scientific">Bartonella pachyuromydis</name>
    <dbReference type="NCBI Taxonomy" id="931097"/>
    <lineage>
        <taxon>Bacteria</taxon>
        <taxon>Pseudomonadati</taxon>
        <taxon>Pseudomonadota</taxon>
        <taxon>Alphaproteobacteria</taxon>
        <taxon>Hyphomicrobiales</taxon>
        <taxon>Bartonellaceae</taxon>
        <taxon>Bartonella</taxon>
    </lineage>
</organism>
<dbReference type="Gene3D" id="3.30.70.360">
    <property type="match status" value="1"/>
</dbReference>
<dbReference type="NCBIfam" id="NF006053">
    <property type="entry name" value="PRK08201.1"/>
    <property type="match status" value="1"/>
</dbReference>
<dbReference type="NCBIfam" id="NF005914">
    <property type="entry name" value="PRK07907.1"/>
    <property type="match status" value="1"/>
</dbReference>
<proteinExistence type="predicted"/>
<evidence type="ECO:0000313" key="5">
    <source>
        <dbReference type="EMBL" id="GAA4663248.1"/>
    </source>
</evidence>
<dbReference type="Pfam" id="PF07687">
    <property type="entry name" value="M20_dimer"/>
    <property type="match status" value="1"/>
</dbReference>
<feature type="domain" description="Peptidase M20 dimerisation" evidence="4">
    <location>
        <begin position="199"/>
        <end position="356"/>
    </location>
</feature>
<dbReference type="Proteomes" id="UP001501699">
    <property type="component" value="Unassembled WGS sequence"/>
</dbReference>
<reference evidence="6" key="1">
    <citation type="journal article" date="2014" name="Int. J. Syst. Evol. Microbiol.">
        <title>Complete genome of a new Firmicutes species belonging to the dominant human colonic microbiota ('Ruminococcus bicirculans') reveals two chromosomes and a selective capacity to utilize plant glucans.</title>
        <authorList>
            <consortium name="NISC Comparative Sequencing Program"/>
            <person name="Wegmann U."/>
            <person name="Louis P."/>
            <person name="Goesmann A."/>
            <person name="Henrissat B."/>
            <person name="Duncan S.H."/>
            <person name="Flint H.J."/>
        </authorList>
    </citation>
    <scope>NUCLEOTIDE SEQUENCE</scope>
    <source>
        <strain evidence="6">JCM 17714</strain>
    </source>
</reference>
<dbReference type="Gene3D" id="3.40.630.10">
    <property type="entry name" value="Zn peptidases"/>
    <property type="match status" value="1"/>
</dbReference>
<evidence type="ECO:0000256" key="2">
    <source>
        <dbReference type="ARBA" id="ARBA00022723"/>
    </source>
</evidence>
<keyword evidence="3" id="KW-0378">Hydrolase</keyword>
<keyword evidence="7" id="KW-1185">Reference proteome</keyword>
<evidence type="ECO:0000259" key="4">
    <source>
        <dbReference type="Pfam" id="PF07687"/>
    </source>
</evidence>
<gene>
    <name evidence="5" type="ORF">GCM10023262_09430</name>
    <name evidence="6" type="ORF">GCM10023262_09450</name>
</gene>
<keyword evidence="2" id="KW-0479">Metal-binding</keyword>
<dbReference type="SUPFAM" id="SSF53187">
    <property type="entry name" value="Zn-dependent exopeptidases"/>
    <property type="match status" value="1"/>
</dbReference>
<evidence type="ECO:0000313" key="7">
    <source>
        <dbReference type="Proteomes" id="UP001501699"/>
    </source>
</evidence>
<dbReference type="InterPro" id="IPR011650">
    <property type="entry name" value="Peptidase_M20_dimer"/>
</dbReference>
<name>A0ABP8VHR4_9HYPH</name>
<dbReference type="Pfam" id="PF01546">
    <property type="entry name" value="Peptidase_M20"/>
    <property type="match status" value="1"/>
</dbReference>
<accession>A0ABP8VHR4</accession>
<evidence type="ECO:0000256" key="3">
    <source>
        <dbReference type="ARBA" id="ARBA00022801"/>
    </source>
</evidence>
<reference evidence="6" key="3">
    <citation type="submission" date="2023-12" db="EMBL/GenBank/DDBJ databases">
        <authorList>
            <person name="Sun Q."/>
            <person name="Inoue M."/>
        </authorList>
    </citation>
    <scope>NUCLEOTIDE SEQUENCE</scope>
    <source>
        <strain evidence="6">JCM 17714</strain>
    </source>
</reference>
<dbReference type="InterPro" id="IPR002933">
    <property type="entry name" value="Peptidase_M20"/>
</dbReference>
<keyword evidence="1" id="KW-0645">Protease</keyword>
<evidence type="ECO:0000313" key="6">
    <source>
        <dbReference type="EMBL" id="GAA4663256.1"/>
    </source>
</evidence>
<dbReference type="NCBIfam" id="NF006579">
    <property type="entry name" value="PRK09104.1"/>
    <property type="match status" value="1"/>
</dbReference>